<dbReference type="EMBL" id="CAMGYJ010000010">
    <property type="protein sequence ID" value="CAI0553065.1"/>
    <property type="molecule type" value="Genomic_DNA"/>
</dbReference>
<evidence type="ECO:0000313" key="2">
    <source>
        <dbReference type="EMBL" id="CAI0553065.1"/>
    </source>
</evidence>
<reference evidence="2" key="1">
    <citation type="submission" date="2022-08" db="EMBL/GenBank/DDBJ databases">
        <authorList>
            <person name="Gutierrez-Valencia J."/>
        </authorList>
    </citation>
    <scope>NUCLEOTIDE SEQUENCE</scope>
</reference>
<keyword evidence="3" id="KW-1185">Reference proteome</keyword>
<feature type="non-terminal residue" evidence="2">
    <location>
        <position position="117"/>
    </location>
</feature>
<evidence type="ECO:0000313" key="3">
    <source>
        <dbReference type="Proteomes" id="UP001154282"/>
    </source>
</evidence>
<accession>A0AAV0R6C4</accession>
<name>A0AAV0R6C4_9ROSI</name>
<comment type="caution">
    <text evidence="2">The sequence shown here is derived from an EMBL/GenBank/DDBJ whole genome shotgun (WGS) entry which is preliminary data.</text>
</comment>
<gene>
    <name evidence="2" type="ORF">LITE_LOCUS46708</name>
</gene>
<sequence length="117" mass="12968">MADILPILVATWPIKLPEREFGTGGWGSIFYHWINGEVSPCFASFAGDSLDDSFYRKEDSHYKEKCKRQTSPPPSSGAANEGAALISTEPATNLSYARWLHLRYIQCVKHDGMVSSG</sequence>
<protein>
    <submittedName>
        <fullName evidence="2">Uncharacterized protein</fullName>
    </submittedName>
</protein>
<feature type="region of interest" description="Disordered" evidence="1">
    <location>
        <begin position="64"/>
        <end position="83"/>
    </location>
</feature>
<dbReference type="Proteomes" id="UP001154282">
    <property type="component" value="Unassembled WGS sequence"/>
</dbReference>
<organism evidence="2 3">
    <name type="scientific">Linum tenue</name>
    <dbReference type="NCBI Taxonomy" id="586396"/>
    <lineage>
        <taxon>Eukaryota</taxon>
        <taxon>Viridiplantae</taxon>
        <taxon>Streptophyta</taxon>
        <taxon>Embryophyta</taxon>
        <taxon>Tracheophyta</taxon>
        <taxon>Spermatophyta</taxon>
        <taxon>Magnoliopsida</taxon>
        <taxon>eudicotyledons</taxon>
        <taxon>Gunneridae</taxon>
        <taxon>Pentapetalae</taxon>
        <taxon>rosids</taxon>
        <taxon>fabids</taxon>
        <taxon>Malpighiales</taxon>
        <taxon>Linaceae</taxon>
        <taxon>Linum</taxon>
    </lineage>
</organism>
<proteinExistence type="predicted"/>
<evidence type="ECO:0000256" key="1">
    <source>
        <dbReference type="SAM" id="MobiDB-lite"/>
    </source>
</evidence>
<dbReference type="AlphaFoldDB" id="A0AAV0R6C4"/>